<keyword evidence="2" id="KW-1185">Reference proteome</keyword>
<accession>K2NUW0</accession>
<proteinExistence type="predicted"/>
<comment type="caution">
    <text evidence="1">The sequence shown here is derived from an EMBL/GenBank/DDBJ whole genome shotgun (WGS) entry which is preliminary data.</text>
</comment>
<dbReference type="Proteomes" id="UP000007374">
    <property type="component" value="Unassembled WGS sequence"/>
</dbReference>
<protein>
    <submittedName>
        <fullName evidence="1">Uncharacterized protein</fullName>
    </submittedName>
</protein>
<dbReference type="STRING" id="721133.SAMN05216176_110145"/>
<reference evidence="1 2" key="1">
    <citation type="journal article" date="2012" name="J. Bacteriol.">
        <title>Genome Sequence of Nitratireductor indicus Type Strain C115.</title>
        <authorList>
            <person name="Lai Q."/>
            <person name="Li G."/>
            <person name="Yu Z."/>
            <person name="Shao Z."/>
        </authorList>
    </citation>
    <scope>NUCLEOTIDE SEQUENCE [LARGE SCALE GENOMIC DNA]</scope>
    <source>
        <strain evidence="1 2">C115</strain>
    </source>
</reference>
<dbReference type="AlphaFoldDB" id="K2NUW0"/>
<evidence type="ECO:0000313" key="1">
    <source>
        <dbReference type="EMBL" id="EKF41609.1"/>
    </source>
</evidence>
<gene>
    <name evidence="1" type="ORF">NA8A_15411</name>
</gene>
<evidence type="ECO:0000313" key="2">
    <source>
        <dbReference type="Proteomes" id="UP000007374"/>
    </source>
</evidence>
<dbReference type="EMBL" id="AMSI01000010">
    <property type="protein sequence ID" value="EKF41609.1"/>
    <property type="molecule type" value="Genomic_DNA"/>
</dbReference>
<sequence length="189" mass="20613">MVVLLASSGAAAAGEGGLTCPAERAVYRLDSDEGPLEVGFVPSRGRASIASDLYLYLTTVQRTYWFSFSVSNGYSGMTLIPVSDPRAEAARENGPALLLETRRMDEGLINEVLVSLRFYALDEKLGFLFEPPASGMTAPPMVMMPEIGLTLWYEPQALTEDRSADRDPIPRGIFRLTKCLSEARPAAYP</sequence>
<dbReference type="PATRIC" id="fig|1231190.3.peg.3193"/>
<name>K2NUW0_9HYPH</name>
<organism evidence="1 2">
    <name type="scientific">Nitratireductor indicus C115</name>
    <dbReference type="NCBI Taxonomy" id="1231190"/>
    <lineage>
        <taxon>Bacteria</taxon>
        <taxon>Pseudomonadati</taxon>
        <taxon>Pseudomonadota</taxon>
        <taxon>Alphaproteobacteria</taxon>
        <taxon>Hyphomicrobiales</taxon>
        <taxon>Phyllobacteriaceae</taxon>
        <taxon>Nitratireductor</taxon>
    </lineage>
</organism>